<evidence type="ECO:0000259" key="9">
    <source>
        <dbReference type="PROSITE" id="PS50850"/>
    </source>
</evidence>
<feature type="transmembrane region" description="Helical" evidence="8">
    <location>
        <begin position="158"/>
        <end position="179"/>
    </location>
</feature>
<dbReference type="InterPro" id="IPR036259">
    <property type="entry name" value="MFS_trans_sf"/>
</dbReference>
<feature type="transmembrane region" description="Helical" evidence="8">
    <location>
        <begin position="448"/>
        <end position="466"/>
    </location>
</feature>
<dbReference type="CDD" id="cd17315">
    <property type="entry name" value="MFS_GLUT_like"/>
    <property type="match status" value="1"/>
</dbReference>
<dbReference type="PRINTS" id="PR00171">
    <property type="entry name" value="SUGRTRNSPORT"/>
</dbReference>
<feature type="transmembrane region" description="Helical" evidence="8">
    <location>
        <begin position="378"/>
        <end position="403"/>
    </location>
</feature>
<dbReference type="AlphaFoldDB" id="A0AAN7U8N5"/>
<gene>
    <name evidence="10" type="ORF">RB653_005815</name>
</gene>
<comment type="subcellular location">
    <subcellularLocation>
        <location evidence="1">Membrane</location>
        <topology evidence="1">Multi-pass membrane protein</topology>
    </subcellularLocation>
</comment>
<feature type="transmembrane region" description="Helical" evidence="8">
    <location>
        <begin position="415"/>
        <end position="442"/>
    </location>
</feature>
<comment type="similarity">
    <text evidence="2 7">Belongs to the major facilitator superfamily. Sugar transporter (TC 2.A.1.1) family.</text>
</comment>
<organism evidence="10 11">
    <name type="scientific">Dictyostelium firmibasis</name>
    <dbReference type="NCBI Taxonomy" id="79012"/>
    <lineage>
        <taxon>Eukaryota</taxon>
        <taxon>Amoebozoa</taxon>
        <taxon>Evosea</taxon>
        <taxon>Eumycetozoa</taxon>
        <taxon>Dictyostelia</taxon>
        <taxon>Dictyosteliales</taxon>
        <taxon>Dictyosteliaceae</taxon>
        <taxon>Dictyostelium</taxon>
    </lineage>
</organism>
<dbReference type="PANTHER" id="PTHR48020:SF12">
    <property type="entry name" value="PROTON MYO-INOSITOL COTRANSPORTER"/>
    <property type="match status" value="1"/>
</dbReference>
<evidence type="ECO:0000313" key="10">
    <source>
        <dbReference type="EMBL" id="KAK5584207.1"/>
    </source>
</evidence>
<dbReference type="InterPro" id="IPR020846">
    <property type="entry name" value="MFS_dom"/>
</dbReference>
<sequence>MVVNKTTSKKVDIYDNVVFEDIGEFATKKKKQDRFKHIDARNPLVKSRKPLWLIRLGSSTGLIITLSASGGLIFGYNTGIIGPALGHINNEYHLSTIIQGLIVCSTLLGALIGSVSGGFLADWIGRKTVVFITAIVTIGGAIGSSATNPLGLSAALRVILGLGVGMSSGVCPLMVAEVVPVEKRGVYGSVFQLFITLGLLWSNVMGLLLIESGIHNWRWMFAIGSIPGFFMLLIWTVLNESPVWLENQRLKKERNLQQEAISHTKPKKTSFRILLEKKNRRPLFIGVILATFQQLTGINAFMYFSNLIFFKAGFTGEYGAITCSCILQFWNVSFTIIAALTVDHLGRRPLLFIGSIVMTVADLLIALFYVSLTGKVQGWLSIVCLFIFVAAFAMSIGTLFWFIVNEIFDPEAKNIGAPILIGLQWLFNMLLSLTFVGAVPYIGDSTMFWIFGGVGITCVVLLAIFLPPEKIQQSELDSDVFPESLKEASTIYNDEVELSPTEKKNNFYNPKEDAEEMLENLSEIPTENMEIPMNIQN</sequence>
<dbReference type="NCBIfam" id="TIGR00879">
    <property type="entry name" value="SP"/>
    <property type="match status" value="1"/>
</dbReference>
<feature type="transmembrane region" description="Helical" evidence="8">
    <location>
        <begin position="52"/>
        <end position="76"/>
    </location>
</feature>
<evidence type="ECO:0000256" key="4">
    <source>
        <dbReference type="ARBA" id="ARBA00022692"/>
    </source>
</evidence>
<reference evidence="10 11" key="1">
    <citation type="submission" date="2023-11" db="EMBL/GenBank/DDBJ databases">
        <title>Dfirmibasis_genome.</title>
        <authorList>
            <person name="Edelbroek B."/>
            <person name="Kjellin J."/>
            <person name="Jerlstrom-Hultqvist J."/>
            <person name="Soderbom F."/>
        </authorList>
    </citation>
    <scope>NUCLEOTIDE SEQUENCE [LARGE SCALE GENOMIC DNA]</scope>
    <source>
        <strain evidence="10 11">TNS-C-14</strain>
    </source>
</reference>
<protein>
    <recommendedName>
        <fullName evidence="9">Major facilitator superfamily (MFS) profile domain-containing protein</fullName>
    </recommendedName>
</protein>
<dbReference type="SUPFAM" id="SSF103473">
    <property type="entry name" value="MFS general substrate transporter"/>
    <property type="match status" value="1"/>
</dbReference>
<feature type="transmembrane region" description="Helical" evidence="8">
    <location>
        <begin position="283"/>
        <end position="306"/>
    </location>
</feature>
<dbReference type="InterPro" id="IPR050814">
    <property type="entry name" value="Myo-inositol_Transporter"/>
</dbReference>
<evidence type="ECO:0000256" key="8">
    <source>
        <dbReference type="SAM" id="Phobius"/>
    </source>
</evidence>
<keyword evidence="5 8" id="KW-1133">Transmembrane helix</keyword>
<proteinExistence type="inferred from homology"/>
<feature type="transmembrane region" description="Helical" evidence="8">
    <location>
        <begin position="191"/>
        <end position="210"/>
    </location>
</feature>
<evidence type="ECO:0000256" key="3">
    <source>
        <dbReference type="ARBA" id="ARBA00022448"/>
    </source>
</evidence>
<evidence type="ECO:0000256" key="5">
    <source>
        <dbReference type="ARBA" id="ARBA00022989"/>
    </source>
</evidence>
<dbReference type="EMBL" id="JAVFKY010000001">
    <property type="protein sequence ID" value="KAK5584207.1"/>
    <property type="molecule type" value="Genomic_DNA"/>
</dbReference>
<dbReference type="InterPro" id="IPR003663">
    <property type="entry name" value="Sugar/inositol_transpt"/>
</dbReference>
<dbReference type="FunFam" id="1.20.1250.20:FF:000279">
    <property type="entry name" value="Major facilitator superfamily protein"/>
    <property type="match status" value="1"/>
</dbReference>
<dbReference type="PANTHER" id="PTHR48020">
    <property type="entry name" value="PROTON MYO-INOSITOL COTRANSPORTER"/>
    <property type="match status" value="1"/>
</dbReference>
<keyword evidence="11" id="KW-1185">Reference proteome</keyword>
<feature type="transmembrane region" description="Helical" evidence="8">
    <location>
        <begin position="318"/>
        <end position="342"/>
    </location>
</feature>
<keyword evidence="4 8" id="KW-0812">Transmembrane</keyword>
<dbReference type="InterPro" id="IPR005829">
    <property type="entry name" value="Sugar_transporter_CS"/>
</dbReference>
<dbReference type="GO" id="GO:0022857">
    <property type="term" value="F:transmembrane transporter activity"/>
    <property type="evidence" value="ECO:0007669"/>
    <property type="project" value="InterPro"/>
</dbReference>
<evidence type="ECO:0000256" key="7">
    <source>
        <dbReference type="RuleBase" id="RU003346"/>
    </source>
</evidence>
<feature type="domain" description="Major facilitator superfamily (MFS) profile" evidence="9">
    <location>
        <begin position="63"/>
        <end position="470"/>
    </location>
</feature>
<evidence type="ECO:0000256" key="6">
    <source>
        <dbReference type="ARBA" id="ARBA00023136"/>
    </source>
</evidence>
<feature type="transmembrane region" description="Helical" evidence="8">
    <location>
        <begin position="349"/>
        <end position="372"/>
    </location>
</feature>
<dbReference type="PROSITE" id="PS00216">
    <property type="entry name" value="SUGAR_TRANSPORT_1"/>
    <property type="match status" value="2"/>
</dbReference>
<name>A0AAN7U8N5_9MYCE</name>
<evidence type="ECO:0000256" key="1">
    <source>
        <dbReference type="ARBA" id="ARBA00004141"/>
    </source>
</evidence>
<dbReference type="PROSITE" id="PS50850">
    <property type="entry name" value="MFS"/>
    <property type="match status" value="1"/>
</dbReference>
<accession>A0AAN7U8N5</accession>
<evidence type="ECO:0000256" key="2">
    <source>
        <dbReference type="ARBA" id="ARBA00010992"/>
    </source>
</evidence>
<feature type="transmembrane region" description="Helical" evidence="8">
    <location>
        <begin position="216"/>
        <end position="238"/>
    </location>
</feature>
<dbReference type="Pfam" id="PF00083">
    <property type="entry name" value="Sugar_tr"/>
    <property type="match status" value="1"/>
</dbReference>
<dbReference type="Proteomes" id="UP001344447">
    <property type="component" value="Unassembled WGS sequence"/>
</dbReference>
<comment type="caution">
    <text evidence="10">The sequence shown here is derived from an EMBL/GenBank/DDBJ whole genome shotgun (WGS) entry which is preliminary data.</text>
</comment>
<evidence type="ECO:0000313" key="11">
    <source>
        <dbReference type="Proteomes" id="UP001344447"/>
    </source>
</evidence>
<keyword evidence="6 8" id="KW-0472">Membrane</keyword>
<dbReference type="GO" id="GO:0016020">
    <property type="term" value="C:membrane"/>
    <property type="evidence" value="ECO:0007669"/>
    <property type="project" value="UniProtKB-SubCell"/>
</dbReference>
<feature type="transmembrane region" description="Helical" evidence="8">
    <location>
        <begin position="128"/>
        <end position="146"/>
    </location>
</feature>
<dbReference type="InterPro" id="IPR005828">
    <property type="entry name" value="MFS_sugar_transport-like"/>
</dbReference>
<dbReference type="Gene3D" id="1.20.1250.20">
    <property type="entry name" value="MFS general substrate transporter like domains"/>
    <property type="match status" value="2"/>
</dbReference>
<feature type="transmembrane region" description="Helical" evidence="8">
    <location>
        <begin position="96"/>
        <end position="121"/>
    </location>
</feature>
<keyword evidence="3 7" id="KW-0813">Transport</keyword>